<dbReference type="PANTHER" id="PTHR16056">
    <property type="entry name" value="REGULATOR OF MICROTUBULE DYNAMICS PROTEIN"/>
    <property type="match status" value="1"/>
</dbReference>
<dbReference type="Proteomes" id="UP000019118">
    <property type="component" value="Unassembled WGS sequence"/>
</dbReference>
<feature type="compositionally biased region" description="Basic residues" evidence="4">
    <location>
        <begin position="1"/>
        <end position="22"/>
    </location>
</feature>
<comment type="similarity">
    <text evidence="2">Belongs to the IPI1/TEX10 family.</text>
</comment>
<evidence type="ECO:0000256" key="3">
    <source>
        <dbReference type="ARBA" id="ARBA00023242"/>
    </source>
</evidence>
<dbReference type="EnsemblMetazoa" id="XM_019912543.1">
    <property type="protein sequence ID" value="XP_019768102.1"/>
    <property type="gene ID" value="LOC109543030"/>
</dbReference>
<dbReference type="KEGG" id="dpa:109543030"/>
<evidence type="ECO:0000313" key="7">
    <source>
        <dbReference type="Proteomes" id="UP000019118"/>
    </source>
</evidence>
<dbReference type="InterPro" id="IPR011989">
    <property type="entry name" value="ARM-like"/>
</dbReference>
<evidence type="ECO:0000256" key="1">
    <source>
        <dbReference type="ARBA" id="ARBA00004123"/>
    </source>
</evidence>
<keyword evidence="3" id="KW-0539">Nucleus</keyword>
<evidence type="ECO:0000259" key="5">
    <source>
        <dbReference type="Pfam" id="PF12333"/>
    </source>
</evidence>
<comment type="subcellular location">
    <subcellularLocation>
        <location evidence="1">Nucleus</location>
    </subcellularLocation>
</comment>
<dbReference type="InterPro" id="IPR024679">
    <property type="entry name" value="Ipi1_N"/>
</dbReference>
<accession>A0AAR5Q4G6</accession>
<dbReference type="GeneID" id="109543030"/>
<feature type="region of interest" description="Disordered" evidence="4">
    <location>
        <begin position="1"/>
        <end position="32"/>
    </location>
</feature>
<evidence type="ECO:0000256" key="4">
    <source>
        <dbReference type="SAM" id="MobiDB-lite"/>
    </source>
</evidence>
<dbReference type="Gene3D" id="1.25.10.10">
    <property type="entry name" value="Leucine-rich Repeat Variant"/>
    <property type="match status" value="1"/>
</dbReference>
<keyword evidence="7" id="KW-1185">Reference proteome</keyword>
<proteinExistence type="inferred from homology"/>
<dbReference type="SUPFAM" id="SSF48371">
    <property type="entry name" value="ARM repeat"/>
    <property type="match status" value="1"/>
</dbReference>
<organism evidence="6 7">
    <name type="scientific">Dendroctonus ponderosae</name>
    <name type="common">Mountain pine beetle</name>
    <dbReference type="NCBI Taxonomy" id="77166"/>
    <lineage>
        <taxon>Eukaryota</taxon>
        <taxon>Metazoa</taxon>
        <taxon>Ecdysozoa</taxon>
        <taxon>Arthropoda</taxon>
        <taxon>Hexapoda</taxon>
        <taxon>Insecta</taxon>
        <taxon>Pterygota</taxon>
        <taxon>Neoptera</taxon>
        <taxon>Endopterygota</taxon>
        <taxon>Coleoptera</taxon>
        <taxon>Polyphaga</taxon>
        <taxon>Cucujiformia</taxon>
        <taxon>Curculionidae</taxon>
        <taxon>Scolytinae</taxon>
        <taxon>Dendroctonus</taxon>
    </lineage>
</organism>
<dbReference type="AlphaFoldDB" id="A0AAR5Q4G6"/>
<sequence>MGRNQQHKKHIRAEKAKTKLKQPKTTFLPKGQNVTDTSFKVRPIVLQEQLKQKDSNDILSRRNLNVKDLLSRLKHHNGTVRRTACAELCELIKIRTEDIIQRHLSPICLAISGMIQDPDAKIRKTALKTVEAILDNVPSVRLSPFFHYFTLNLRCAMTDINRNIQEDSLLFLDCFIRKDGGPMEKAAEEMLPDFLALVSKLRNDSEIGRTLTLNLGSKLTSVEWRIKVLSRLQAIFRIVLVAKAPPPCEPAPIFSVDRQPYFGLYKTKLMDQLDGPDFGIYSHKSPQPDLIKRHLMIVVPLLFESWLEGRPEQEATTGKRTWLGEGSEQKALTGSCVLTQEAGALLACITNTLHSLWQYVKIPDSPYAFDMNTVFLGPEGRKFLSHLLSNFPYSYSGARSRVSKSEWNVMEHNNDPNCVRENLLICFVYLMLYVNCTEKNLAKEMAIIMPYLKKIMLHQRQLKEESSACLLDLLSECFGKNYRKWQRSGMDLSALLEDVVAFYKRDKVLSEPNKLRLSQILANDIFDNPLLNKSASYHHWLTTLPDILCQTPVPKASIDTIHRLFQKNCQPLQEAFHKKLPDILANLDNIQMATPEDLDAARRTLSYTIYYMPSYSQEEHSMLQQFIDSSTTSLGKYIRESMQQRKTGPLAIHREHEQHL</sequence>
<name>A0AAR5Q4G6_DENPD</name>
<dbReference type="Pfam" id="PF12333">
    <property type="entry name" value="Ipi1_N"/>
    <property type="match status" value="1"/>
</dbReference>
<dbReference type="PANTHER" id="PTHR16056:SF2">
    <property type="entry name" value="TESTIS-EXPRESSED PROTEIN 10"/>
    <property type="match status" value="1"/>
</dbReference>
<reference evidence="7" key="1">
    <citation type="journal article" date="2013" name="Genome Biol.">
        <title>Draft genome of the mountain pine beetle, Dendroctonus ponderosae Hopkins, a major forest pest.</title>
        <authorList>
            <person name="Keeling C.I."/>
            <person name="Yuen M.M."/>
            <person name="Liao N.Y."/>
            <person name="Docking T.R."/>
            <person name="Chan S.K."/>
            <person name="Taylor G.A."/>
            <person name="Palmquist D.L."/>
            <person name="Jackman S.D."/>
            <person name="Nguyen A."/>
            <person name="Li M."/>
            <person name="Henderson H."/>
            <person name="Janes J.K."/>
            <person name="Zhao Y."/>
            <person name="Pandoh P."/>
            <person name="Moore R."/>
            <person name="Sperling F.A."/>
            <person name="Huber D.P."/>
            <person name="Birol I."/>
            <person name="Jones S.J."/>
            <person name="Bohlmann J."/>
        </authorList>
    </citation>
    <scope>NUCLEOTIDE SEQUENCE</scope>
</reference>
<feature type="domain" description="Pre-rRNA-processing protein Ipi1 N-terminal" evidence="5">
    <location>
        <begin position="142"/>
        <end position="235"/>
    </location>
</feature>
<evidence type="ECO:0000313" key="6">
    <source>
        <dbReference type="EnsemblMetazoa" id="XP_019768102.1"/>
    </source>
</evidence>
<protein>
    <recommendedName>
        <fullName evidence="5">Pre-rRNA-processing protein Ipi1 N-terminal domain-containing protein</fullName>
    </recommendedName>
</protein>
<dbReference type="InterPro" id="IPR016024">
    <property type="entry name" value="ARM-type_fold"/>
</dbReference>
<evidence type="ECO:0000256" key="2">
    <source>
        <dbReference type="ARBA" id="ARBA00006427"/>
    </source>
</evidence>
<reference evidence="6" key="2">
    <citation type="submission" date="2024-08" db="UniProtKB">
        <authorList>
            <consortium name="EnsemblMetazoa"/>
        </authorList>
    </citation>
    <scope>IDENTIFICATION</scope>
</reference>
<dbReference type="GO" id="GO:0071339">
    <property type="term" value="C:MLL1 complex"/>
    <property type="evidence" value="ECO:0007669"/>
    <property type="project" value="TreeGrafter"/>
</dbReference>